<dbReference type="EMBL" id="JACVXB010000015">
    <property type="protein sequence ID" value="MBD0833756.1"/>
    <property type="molecule type" value="Genomic_DNA"/>
</dbReference>
<sequence length="451" mass="53125">MSSIFLLLQNVHNSVHVLPMKINYSEPKFYTGGVDVNQWSKLSKKEQKEALEKEWYVYYTFRNPKTGKLTRQTNIKGGVNKHKDRRTRLHLLNVMKESLLVVLREGFNPYEDNRSLTEYLLDKLDNKQKAKTKKKEVRQASVEIVEQVVEDNSMTIKEAFELALDLKMSMMSPSSFMKFKSRINNFTKWIKSEGLKDADKITSITKKHVIQYLNNVLQRTSPRNRNNSRTDLASFYQVLEDNDVIRENFVKKINVLKALPSRNKTYKPKEQEEIFKYLREHDPTLFLYVQFISYNYLRPIEVCRLKIGDLDLQDKKLYVKAKNKPVKIKIIPDILIKELPDLSKFSKEDYLFAETNIGGQWETEENNKRDFYTKRFKKVKDHFGLGVDYGLYSFRHTFITKLYKEMAKNATAFEVKSKLQLITGHATMKALEQYLRDVDAELPEDYSALLK</sequence>
<evidence type="ECO:0000313" key="6">
    <source>
        <dbReference type="Proteomes" id="UP000600588"/>
    </source>
</evidence>
<accession>A0A8J6Q3J3</accession>
<comment type="caution">
    <text evidence="5">The sequence shown here is derived from an EMBL/GenBank/DDBJ whole genome shotgun (WGS) entry which is preliminary data.</text>
</comment>
<evidence type="ECO:0000256" key="1">
    <source>
        <dbReference type="ARBA" id="ARBA00008857"/>
    </source>
</evidence>
<feature type="domain" description="Tyr recombinase" evidence="4">
    <location>
        <begin position="261"/>
        <end position="447"/>
    </location>
</feature>
<dbReference type="InterPro" id="IPR050090">
    <property type="entry name" value="Tyrosine_recombinase_XerCD"/>
</dbReference>
<organism evidence="5 6">
    <name type="scientific">Aestuariibaculum sediminum</name>
    <dbReference type="NCBI Taxonomy" id="2770637"/>
    <lineage>
        <taxon>Bacteria</taxon>
        <taxon>Pseudomonadati</taxon>
        <taxon>Bacteroidota</taxon>
        <taxon>Flavobacteriia</taxon>
        <taxon>Flavobacteriales</taxon>
        <taxon>Flavobacteriaceae</taxon>
    </lineage>
</organism>
<dbReference type="InterPro" id="IPR010998">
    <property type="entry name" value="Integrase_recombinase_N"/>
</dbReference>
<proteinExistence type="inferred from homology"/>
<dbReference type="InterPro" id="IPR002104">
    <property type="entry name" value="Integrase_catalytic"/>
</dbReference>
<dbReference type="GO" id="GO:0003677">
    <property type="term" value="F:DNA binding"/>
    <property type="evidence" value="ECO:0007669"/>
    <property type="project" value="UniProtKB-KW"/>
</dbReference>
<evidence type="ECO:0000313" key="5">
    <source>
        <dbReference type="EMBL" id="MBD0833756.1"/>
    </source>
</evidence>
<evidence type="ECO:0000259" key="4">
    <source>
        <dbReference type="PROSITE" id="PS51898"/>
    </source>
</evidence>
<keyword evidence="6" id="KW-1185">Reference proteome</keyword>
<dbReference type="PANTHER" id="PTHR30349:SF41">
    <property type="entry name" value="INTEGRASE_RECOMBINASE PROTEIN MJ0367-RELATED"/>
    <property type="match status" value="1"/>
</dbReference>
<dbReference type="AlphaFoldDB" id="A0A8J6Q3J3"/>
<keyword evidence="2" id="KW-0238">DNA-binding</keyword>
<dbReference type="Gene3D" id="1.10.150.130">
    <property type="match status" value="1"/>
</dbReference>
<dbReference type="Gene3D" id="1.10.443.10">
    <property type="entry name" value="Intergrase catalytic core"/>
    <property type="match status" value="1"/>
</dbReference>
<dbReference type="PANTHER" id="PTHR30349">
    <property type="entry name" value="PHAGE INTEGRASE-RELATED"/>
    <property type="match status" value="1"/>
</dbReference>
<gene>
    <name evidence="5" type="ORF">ICJ83_16620</name>
</gene>
<dbReference type="Pfam" id="PF00589">
    <property type="entry name" value="Phage_integrase"/>
    <property type="match status" value="1"/>
</dbReference>
<dbReference type="InterPro" id="IPR011010">
    <property type="entry name" value="DNA_brk_join_enz"/>
</dbReference>
<evidence type="ECO:0000256" key="2">
    <source>
        <dbReference type="ARBA" id="ARBA00023125"/>
    </source>
</evidence>
<dbReference type="InterPro" id="IPR013762">
    <property type="entry name" value="Integrase-like_cat_sf"/>
</dbReference>
<evidence type="ECO:0000256" key="3">
    <source>
        <dbReference type="ARBA" id="ARBA00023172"/>
    </source>
</evidence>
<dbReference type="PROSITE" id="PS51898">
    <property type="entry name" value="TYR_RECOMBINASE"/>
    <property type="match status" value="1"/>
</dbReference>
<comment type="similarity">
    <text evidence="1">Belongs to the 'phage' integrase family.</text>
</comment>
<reference evidence="5 6" key="1">
    <citation type="submission" date="2020-09" db="EMBL/GenBank/DDBJ databases">
        <title>TT11 complete genome.</title>
        <authorList>
            <person name="Wu Z."/>
        </authorList>
    </citation>
    <scope>NUCLEOTIDE SEQUENCE [LARGE SCALE GENOMIC DNA]</scope>
    <source>
        <strain evidence="5 6">TT11</strain>
    </source>
</reference>
<dbReference type="SUPFAM" id="SSF56349">
    <property type="entry name" value="DNA breaking-rejoining enzymes"/>
    <property type="match status" value="1"/>
</dbReference>
<protein>
    <submittedName>
        <fullName evidence="5">Site-specific integrase</fullName>
    </submittedName>
</protein>
<dbReference type="GO" id="GO:0015074">
    <property type="term" value="P:DNA integration"/>
    <property type="evidence" value="ECO:0007669"/>
    <property type="project" value="InterPro"/>
</dbReference>
<dbReference type="GO" id="GO:0006310">
    <property type="term" value="P:DNA recombination"/>
    <property type="evidence" value="ECO:0007669"/>
    <property type="project" value="UniProtKB-KW"/>
</dbReference>
<name>A0A8J6Q3J3_9FLAO</name>
<dbReference type="Proteomes" id="UP000600588">
    <property type="component" value="Unassembled WGS sequence"/>
</dbReference>
<keyword evidence="3" id="KW-0233">DNA recombination</keyword>
<dbReference type="CDD" id="cd00397">
    <property type="entry name" value="DNA_BRE_C"/>
    <property type="match status" value="1"/>
</dbReference>